<proteinExistence type="predicted"/>
<gene>
    <name evidence="3" type="ORF">BDA99DRAFT_81191</name>
</gene>
<dbReference type="Proteomes" id="UP001209540">
    <property type="component" value="Unassembled WGS sequence"/>
</dbReference>
<name>A0AAD5JZ79_9FUNG</name>
<organism evidence="3 4">
    <name type="scientific">Phascolomyces articulosus</name>
    <dbReference type="NCBI Taxonomy" id="60185"/>
    <lineage>
        <taxon>Eukaryota</taxon>
        <taxon>Fungi</taxon>
        <taxon>Fungi incertae sedis</taxon>
        <taxon>Mucoromycota</taxon>
        <taxon>Mucoromycotina</taxon>
        <taxon>Mucoromycetes</taxon>
        <taxon>Mucorales</taxon>
        <taxon>Lichtheimiaceae</taxon>
        <taxon>Phascolomyces</taxon>
    </lineage>
</organism>
<feature type="coiled-coil region" evidence="1">
    <location>
        <begin position="168"/>
        <end position="226"/>
    </location>
</feature>
<sequence length="291" mass="34380">MQQFLKLEVSFFLSASTTFTTMFGQFKNILPNNIRSISDSVGINEEEWRTRGLERLEAIRSEFQNLLLNRPDQSSTPSPPPQQYETSNRSSILELESVAQLIDKFRDDWHDIHDKNHANFSKFEVANRLLVLLLEQCQQHADVCKKMDDIPNNLTIIQSELHSLSGIAVDLKSKLATLEDRIEEATVEHTRGEFEAWKRQEQIRMKEELAEKRAALSRREAFLKEAYQQHDDTQTKKRVELYEATFNAELEEYRRRRENEVSSLYSHGITRFCKIRRCRYYRVRYVSQGRR</sequence>
<evidence type="ECO:0000313" key="4">
    <source>
        <dbReference type="Proteomes" id="UP001209540"/>
    </source>
</evidence>
<reference evidence="3" key="2">
    <citation type="submission" date="2023-02" db="EMBL/GenBank/DDBJ databases">
        <authorList>
            <consortium name="DOE Joint Genome Institute"/>
            <person name="Mondo S.J."/>
            <person name="Chang Y."/>
            <person name="Wang Y."/>
            <person name="Ahrendt S."/>
            <person name="Andreopoulos W."/>
            <person name="Barry K."/>
            <person name="Beard J."/>
            <person name="Benny G.L."/>
            <person name="Blankenship S."/>
            <person name="Bonito G."/>
            <person name="Cuomo C."/>
            <person name="Desiro A."/>
            <person name="Gervers K.A."/>
            <person name="Hundley H."/>
            <person name="Kuo A."/>
            <person name="LaButti K."/>
            <person name="Lang B.F."/>
            <person name="Lipzen A."/>
            <person name="O'Donnell K."/>
            <person name="Pangilinan J."/>
            <person name="Reynolds N."/>
            <person name="Sandor L."/>
            <person name="Smith M.W."/>
            <person name="Tsang A."/>
            <person name="Grigoriev I.V."/>
            <person name="Stajich J.E."/>
            <person name="Spatafora J.W."/>
        </authorList>
    </citation>
    <scope>NUCLEOTIDE SEQUENCE</scope>
    <source>
        <strain evidence="3">RSA 2281</strain>
    </source>
</reference>
<accession>A0AAD5JZ79</accession>
<keyword evidence="1" id="KW-0175">Coiled coil</keyword>
<evidence type="ECO:0000256" key="1">
    <source>
        <dbReference type="SAM" id="Coils"/>
    </source>
</evidence>
<reference evidence="3" key="1">
    <citation type="journal article" date="2022" name="IScience">
        <title>Evolution of zygomycete secretomes and the origins of terrestrial fungal ecologies.</title>
        <authorList>
            <person name="Chang Y."/>
            <person name="Wang Y."/>
            <person name="Mondo S."/>
            <person name="Ahrendt S."/>
            <person name="Andreopoulos W."/>
            <person name="Barry K."/>
            <person name="Beard J."/>
            <person name="Benny G.L."/>
            <person name="Blankenship S."/>
            <person name="Bonito G."/>
            <person name="Cuomo C."/>
            <person name="Desiro A."/>
            <person name="Gervers K.A."/>
            <person name="Hundley H."/>
            <person name="Kuo A."/>
            <person name="LaButti K."/>
            <person name="Lang B.F."/>
            <person name="Lipzen A."/>
            <person name="O'Donnell K."/>
            <person name="Pangilinan J."/>
            <person name="Reynolds N."/>
            <person name="Sandor L."/>
            <person name="Smith M.E."/>
            <person name="Tsang A."/>
            <person name="Grigoriev I.V."/>
            <person name="Stajich J.E."/>
            <person name="Spatafora J.W."/>
        </authorList>
    </citation>
    <scope>NUCLEOTIDE SEQUENCE</scope>
    <source>
        <strain evidence="3">RSA 2281</strain>
    </source>
</reference>
<evidence type="ECO:0000256" key="2">
    <source>
        <dbReference type="SAM" id="MobiDB-lite"/>
    </source>
</evidence>
<comment type="caution">
    <text evidence="3">The sequence shown here is derived from an EMBL/GenBank/DDBJ whole genome shotgun (WGS) entry which is preliminary data.</text>
</comment>
<dbReference type="EMBL" id="JAIXMP010000015">
    <property type="protein sequence ID" value="KAI9261637.1"/>
    <property type="molecule type" value="Genomic_DNA"/>
</dbReference>
<dbReference type="AlphaFoldDB" id="A0AAD5JZ79"/>
<evidence type="ECO:0000313" key="3">
    <source>
        <dbReference type="EMBL" id="KAI9261637.1"/>
    </source>
</evidence>
<feature type="region of interest" description="Disordered" evidence="2">
    <location>
        <begin position="69"/>
        <end position="89"/>
    </location>
</feature>
<keyword evidence="4" id="KW-1185">Reference proteome</keyword>
<protein>
    <submittedName>
        <fullName evidence="3">Uncharacterized protein</fullName>
    </submittedName>
</protein>